<keyword evidence="1" id="KW-0805">Transcription regulation</keyword>
<dbReference type="EMBL" id="FN563149">
    <property type="protein sequence ID" value="CBH46601.1"/>
    <property type="molecule type" value="Genomic_DNA"/>
</dbReference>
<dbReference type="GO" id="GO:0000976">
    <property type="term" value="F:transcription cis-regulatory region binding"/>
    <property type="evidence" value="ECO:0007669"/>
    <property type="project" value="TreeGrafter"/>
</dbReference>
<dbReference type="Pfam" id="PF00440">
    <property type="entry name" value="TetR_N"/>
    <property type="match status" value="1"/>
</dbReference>
<proteinExistence type="predicted"/>
<protein>
    <submittedName>
        <fullName evidence="6">TetR family transcriptional regulator</fullName>
    </submittedName>
</protein>
<feature type="DNA-binding region" description="H-T-H motif" evidence="4">
    <location>
        <begin position="37"/>
        <end position="56"/>
    </location>
</feature>
<evidence type="ECO:0000256" key="1">
    <source>
        <dbReference type="ARBA" id="ARBA00023015"/>
    </source>
</evidence>
<keyword evidence="2 4" id="KW-0238">DNA-binding</keyword>
<gene>
    <name evidence="6" type="ordered locus">REQ_04720</name>
</gene>
<evidence type="ECO:0000259" key="5">
    <source>
        <dbReference type="PROSITE" id="PS50977"/>
    </source>
</evidence>
<accession>A0A3S5Y241</accession>
<dbReference type="Gene3D" id="1.10.357.10">
    <property type="entry name" value="Tetracycline Repressor, domain 2"/>
    <property type="match status" value="1"/>
</dbReference>
<name>A0A3S5Y241_RHOH1</name>
<evidence type="ECO:0000256" key="3">
    <source>
        <dbReference type="ARBA" id="ARBA00023163"/>
    </source>
</evidence>
<dbReference type="AlphaFoldDB" id="A0A3S5Y241"/>
<dbReference type="PANTHER" id="PTHR30055:SF238">
    <property type="entry name" value="MYCOFACTOCIN BIOSYNTHESIS TRANSCRIPTIONAL REGULATOR MFTR-RELATED"/>
    <property type="match status" value="1"/>
</dbReference>
<dbReference type="PANTHER" id="PTHR30055">
    <property type="entry name" value="HTH-TYPE TRANSCRIPTIONAL REGULATOR RUTR"/>
    <property type="match status" value="1"/>
</dbReference>
<dbReference type="PROSITE" id="PS50977">
    <property type="entry name" value="HTH_TETR_2"/>
    <property type="match status" value="1"/>
</dbReference>
<reference evidence="6" key="1">
    <citation type="journal article" date="2010" name="PLoS Genet.">
        <title>The genome of a pathogenic rhodococcus: cooptive virulence underpinned by key gene acquisitions.</title>
        <authorList>
            <person name="Letek M."/>
            <person name="Gonzalez P."/>
            <person name="Macarthur I."/>
            <person name="Rodriguez H."/>
            <person name="Freeman T.C."/>
            <person name="Valero-Rello A."/>
            <person name="Blanco M."/>
            <person name="Buckley T."/>
            <person name="Cherevach I."/>
            <person name="Fahey R."/>
            <person name="Hapeshi A."/>
            <person name="Holdstock J."/>
            <person name="Leadon D."/>
            <person name="Navas J."/>
            <person name="Ocampo A."/>
            <person name="Quail M.A."/>
            <person name="Sanders M."/>
            <person name="Scortti M.M."/>
            <person name="Prescott J.F."/>
            <person name="Fogarty U."/>
            <person name="Meijer W.G."/>
            <person name="Parkhill J."/>
            <person name="Bentley S.D."/>
            <person name="Vazquez-Boland J.A."/>
        </authorList>
    </citation>
    <scope>NUCLEOTIDE SEQUENCE [LARGE SCALE GENOMIC DNA]</scope>
    <source>
        <strain evidence="6 7">103S</strain>
    </source>
</reference>
<feature type="domain" description="HTH tetR-type" evidence="5">
    <location>
        <begin position="14"/>
        <end position="74"/>
    </location>
</feature>
<evidence type="ECO:0000313" key="6">
    <source>
        <dbReference type="EMBL" id="CBH46601.1"/>
    </source>
</evidence>
<dbReference type="InterPro" id="IPR041347">
    <property type="entry name" value="MftR_C"/>
</dbReference>
<dbReference type="SUPFAM" id="SSF46689">
    <property type="entry name" value="Homeodomain-like"/>
    <property type="match status" value="1"/>
</dbReference>
<dbReference type="GeneID" id="57575993"/>
<dbReference type="Pfam" id="PF17754">
    <property type="entry name" value="TetR_C_14"/>
    <property type="match status" value="1"/>
</dbReference>
<dbReference type="Proteomes" id="UP001154400">
    <property type="component" value="Chromosome"/>
</dbReference>
<organism evidence="6">
    <name type="scientific">Rhodococcus hoagii (strain 103S)</name>
    <name type="common">Rhodococcus equi</name>
    <dbReference type="NCBI Taxonomy" id="685727"/>
    <lineage>
        <taxon>Bacteria</taxon>
        <taxon>Bacillati</taxon>
        <taxon>Actinomycetota</taxon>
        <taxon>Actinomycetes</taxon>
        <taxon>Mycobacteriales</taxon>
        <taxon>Nocardiaceae</taxon>
        <taxon>Prescottella</taxon>
    </lineage>
</organism>
<sequence>MKRDQRGLAERRRDAVRMDIAAAAAKLFIADGFDATSVEDIAQGAGISVRTFYRHCEAKEDTLTAVLTSGIRDFAENLAARPSTDSVATAVHEAFVECVRQDRYASLVSTRDLFVIMTSVPGIRARWMVAAHDLADDVRPHLAERAGLDPAGIEARLLSHMLLGALTVAIEYWVTCDPNDPGGPADVGELAASALSVLRLDVDRSPRNV</sequence>
<evidence type="ECO:0000256" key="4">
    <source>
        <dbReference type="PROSITE-ProRule" id="PRU00335"/>
    </source>
</evidence>
<evidence type="ECO:0000256" key="2">
    <source>
        <dbReference type="ARBA" id="ARBA00023125"/>
    </source>
</evidence>
<dbReference type="Gene3D" id="1.10.10.60">
    <property type="entry name" value="Homeodomain-like"/>
    <property type="match status" value="1"/>
</dbReference>
<dbReference type="KEGG" id="req:REQ_04720"/>
<dbReference type="PRINTS" id="PR00455">
    <property type="entry name" value="HTHTETR"/>
</dbReference>
<dbReference type="InterPro" id="IPR001647">
    <property type="entry name" value="HTH_TetR"/>
</dbReference>
<dbReference type="RefSeq" id="WP_013414710.1">
    <property type="nucleotide sequence ID" value="NC_014659.1"/>
</dbReference>
<dbReference type="InterPro" id="IPR050109">
    <property type="entry name" value="HTH-type_TetR-like_transc_reg"/>
</dbReference>
<evidence type="ECO:0000313" key="7">
    <source>
        <dbReference type="Proteomes" id="UP000006892"/>
    </source>
</evidence>
<dbReference type="GO" id="GO:0003700">
    <property type="term" value="F:DNA-binding transcription factor activity"/>
    <property type="evidence" value="ECO:0007669"/>
    <property type="project" value="TreeGrafter"/>
</dbReference>
<keyword evidence="3" id="KW-0804">Transcription</keyword>
<dbReference type="InterPro" id="IPR009057">
    <property type="entry name" value="Homeodomain-like_sf"/>
</dbReference>